<dbReference type="PRINTS" id="PR00111">
    <property type="entry name" value="ABHYDROLASE"/>
</dbReference>
<dbReference type="EMBL" id="CP070228">
    <property type="protein sequence ID" value="QRV02539.1"/>
    <property type="molecule type" value="Genomic_DNA"/>
</dbReference>
<evidence type="ECO:0000259" key="2">
    <source>
        <dbReference type="Pfam" id="PF07859"/>
    </source>
</evidence>
<dbReference type="Pfam" id="PF07859">
    <property type="entry name" value="Abhydrolase_3"/>
    <property type="match status" value="1"/>
</dbReference>
<keyword evidence="5" id="KW-1185">Reference proteome</keyword>
<dbReference type="InterPro" id="IPR022742">
    <property type="entry name" value="Hydrolase_4"/>
</dbReference>
<dbReference type="SUPFAM" id="SSF53474">
    <property type="entry name" value="alpha/beta-Hydrolases"/>
    <property type="match status" value="2"/>
</dbReference>
<dbReference type="GO" id="GO:0016787">
    <property type="term" value="F:hydrolase activity"/>
    <property type="evidence" value="ECO:0007669"/>
    <property type="project" value="UniProtKB-KW"/>
</dbReference>
<reference evidence="4 5" key="1">
    <citation type="submission" date="2021-02" db="EMBL/GenBank/DDBJ databases">
        <title>Complete Genome Sequence of Arcanobacterium phocisimile strain DSM 26142T from a harbour seal.</title>
        <authorList>
            <person name="Borowiak M."/>
            <person name="Alssahen M."/>
            <person name="Malorny B."/>
            <person name="Laemmler C."/>
            <person name="Siebert U."/>
            <person name="Ploetz M."/>
            <person name="Abdulmawjood A."/>
        </authorList>
    </citation>
    <scope>NUCLEOTIDE SEQUENCE [LARGE SCALE GENOMIC DNA]</scope>
    <source>
        <strain evidence="4 5">DSM 26142</strain>
    </source>
</reference>
<proteinExistence type="predicted"/>
<dbReference type="Pfam" id="PF12146">
    <property type="entry name" value="Hydrolase_4"/>
    <property type="match status" value="1"/>
</dbReference>
<gene>
    <name evidence="4" type="ORF">JTE88_01935</name>
</gene>
<dbReference type="PANTHER" id="PTHR48081:SF8">
    <property type="entry name" value="ALPHA_BETA HYDROLASE FOLD-3 DOMAIN-CONTAINING PROTEIN-RELATED"/>
    <property type="match status" value="1"/>
</dbReference>
<dbReference type="RefSeq" id="WP_204425031.1">
    <property type="nucleotide sequence ID" value="NZ_CP070228.1"/>
</dbReference>
<dbReference type="Gene3D" id="3.40.50.1820">
    <property type="entry name" value="alpha/beta hydrolase"/>
    <property type="match status" value="2"/>
</dbReference>
<evidence type="ECO:0000259" key="3">
    <source>
        <dbReference type="Pfam" id="PF12146"/>
    </source>
</evidence>
<dbReference type="InterPro" id="IPR029058">
    <property type="entry name" value="AB_hydrolase_fold"/>
</dbReference>
<dbReference type="InterPro" id="IPR013094">
    <property type="entry name" value="AB_hydrolase_3"/>
</dbReference>
<keyword evidence="1 4" id="KW-0378">Hydrolase</keyword>
<name>A0ABX7IHE0_9ACTO</name>
<dbReference type="Proteomes" id="UP000602653">
    <property type="component" value="Chromosome"/>
</dbReference>
<evidence type="ECO:0000313" key="4">
    <source>
        <dbReference type="EMBL" id="QRV02539.1"/>
    </source>
</evidence>
<dbReference type="InterPro" id="IPR050300">
    <property type="entry name" value="GDXG_lipolytic_enzyme"/>
</dbReference>
<feature type="domain" description="Alpha/beta hydrolase fold-3" evidence="2">
    <location>
        <begin position="342"/>
        <end position="540"/>
    </location>
</feature>
<dbReference type="InterPro" id="IPR000073">
    <property type="entry name" value="AB_hydrolase_1"/>
</dbReference>
<sequence>MFTPLTHIASGKSVRGTIVAFHGVTDNAASLSDLADHWAPDWRVILVDSLGHGTSPRFSDSQLLDPFSALVKTAIESVQTAAAQSPQGKVVIYGHSLGGAIATHVSLQIPSLVTALILEDPALLTPQQYETYRAGGPLLAQRLELMSNDVGEAMIELMKTYTSWPVSEYGGWLQGKTQVDQKFVRTGIVGSQGRIILHHVSVHTLLVTGEGSDVLFGGEGLKEVNSYGNPYLKTALISGTSHMVRRDNSTELYALVDDFLLSLDDNFSPHPYLAPELQRWLSSAPPQTTWDVEQLRQAGEQLLTRTDGGVGSKIRATIMKTGRGLPLRILYRTDQQPDQILIALHGGGYVAGKAEYDDERNYELLELLPTTVICAPEYRLAPEHPYPAAVQDCIDAINYMEDQYPNVPIFVLGDSAGAGVGLQALQTLVTTRSNTTISGFICLEPCLDPRVSSRSYQIYREGPVWTAAAAQAAWEHYLAGVDPTQVHVSVRNSAASLPPTMIIANPVDPLRDEAITLATDLIDGGGVAELHILPGTFHGALSVPQTCTWRDVKTLITSFLSKNHAEQK</sequence>
<accession>A0ABX7IHE0</accession>
<organism evidence="4 5">
    <name type="scientific">Arcanobacterium phocisimile</name>
    <dbReference type="NCBI Taxonomy" id="1302235"/>
    <lineage>
        <taxon>Bacteria</taxon>
        <taxon>Bacillati</taxon>
        <taxon>Actinomycetota</taxon>
        <taxon>Actinomycetes</taxon>
        <taxon>Actinomycetales</taxon>
        <taxon>Actinomycetaceae</taxon>
        <taxon>Arcanobacterium</taxon>
    </lineage>
</organism>
<dbReference type="PANTHER" id="PTHR48081">
    <property type="entry name" value="AB HYDROLASE SUPERFAMILY PROTEIN C4A8.06C"/>
    <property type="match status" value="1"/>
</dbReference>
<evidence type="ECO:0000313" key="5">
    <source>
        <dbReference type="Proteomes" id="UP000602653"/>
    </source>
</evidence>
<evidence type="ECO:0000256" key="1">
    <source>
        <dbReference type="ARBA" id="ARBA00022801"/>
    </source>
</evidence>
<feature type="domain" description="Serine aminopeptidase S33" evidence="3">
    <location>
        <begin position="13"/>
        <end position="140"/>
    </location>
</feature>
<protein>
    <submittedName>
        <fullName evidence="4">Alpha/beta fold hydrolase</fullName>
    </submittedName>
</protein>